<name>A0AAX6IBL6_IRIPA</name>
<feature type="region of interest" description="Disordered" evidence="1">
    <location>
        <begin position="62"/>
        <end position="91"/>
    </location>
</feature>
<organism evidence="2 3">
    <name type="scientific">Iris pallida</name>
    <name type="common">Sweet iris</name>
    <dbReference type="NCBI Taxonomy" id="29817"/>
    <lineage>
        <taxon>Eukaryota</taxon>
        <taxon>Viridiplantae</taxon>
        <taxon>Streptophyta</taxon>
        <taxon>Embryophyta</taxon>
        <taxon>Tracheophyta</taxon>
        <taxon>Spermatophyta</taxon>
        <taxon>Magnoliopsida</taxon>
        <taxon>Liliopsida</taxon>
        <taxon>Asparagales</taxon>
        <taxon>Iridaceae</taxon>
        <taxon>Iridoideae</taxon>
        <taxon>Irideae</taxon>
        <taxon>Iris</taxon>
    </lineage>
</organism>
<sequence>MSSSSSAAAADAASSSSDGDDGSTVDVLVTRQFFPAVDGADGTASTGKLLPLPRAHWMGVQFRQSEKPVEASQPSKKSRRGPRSRSSQYRGVTFYRRTAAGSRIYGTVANRSIWVDSIRLIPPQGPMIELRSCFAERRQT</sequence>
<reference evidence="2" key="2">
    <citation type="submission" date="2023-04" db="EMBL/GenBank/DDBJ databases">
        <authorList>
            <person name="Bruccoleri R.E."/>
            <person name="Oakeley E.J."/>
            <person name="Faust A.-M."/>
            <person name="Dessus-Babus S."/>
            <person name="Altorfer M."/>
            <person name="Burckhardt D."/>
            <person name="Oertli M."/>
            <person name="Naumann U."/>
            <person name="Petersen F."/>
            <person name="Wong J."/>
        </authorList>
    </citation>
    <scope>NUCLEOTIDE SEQUENCE</scope>
    <source>
        <strain evidence="2">GSM-AAB239-AS_SAM_17_03QT</strain>
        <tissue evidence="2">Leaf</tissue>
    </source>
</reference>
<feature type="compositionally biased region" description="Low complexity" evidence="1">
    <location>
        <begin position="1"/>
        <end position="17"/>
    </location>
</feature>
<dbReference type="EMBL" id="JANAVB010003000">
    <property type="protein sequence ID" value="KAJ6850411.1"/>
    <property type="molecule type" value="Genomic_DNA"/>
</dbReference>
<feature type="region of interest" description="Disordered" evidence="1">
    <location>
        <begin position="1"/>
        <end position="23"/>
    </location>
</feature>
<gene>
    <name evidence="2" type="ORF">M6B38_265050</name>
</gene>
<evidence type="ECO:0000313" key="3">
    <source>
        <dbReference type="Proteomes" id="UP001140949"/>
    </source>
</evidence>
<evidence type="ECO:0000313" key="2">
    <source>
        <dbReference type="EMBL" id="KAJ6850411.1"/>
    </source>
</evidence>
<dbReference type="Proteomes" id="UP001140949">
    <property type="component" value="Unassembled WGS sequence"/>
</dbReference>
<dbReference type="AlphaFoldDB" id="A0AAX6IBL6"/>
<comment type="caution">
    <text evidence="2">The sequence shown here is derived from an EMBL/GenBank/DDBJ whole genome shotgun (WGS) entry which is preliminary data.</text>
</comment>
<keyword evidence="3" id="KW-1185">Reference proteome</keyword>
<evidence type="ECO:0000256" key="1">
    <source>
        <dbReference type="SAM" id="MobiDB-lite"/>
    </source>
</evidence>
<proteinExistence type="predicted"/>
<protein>
    <submittedName>
        <fullName evidence="2">AP2-like ethylene-responsive transcription factor TOE3 isoform X2</fullName>
    </submittedName>
</protein>
<reference evidence="2" key="1">
    <citation type="journal article" date="2023" name="GigaByte">
        <title>Genome assembly of the bearded iris, Iris pallida Lam.</title>
        <authorList>
            <person name="Bruccoleri R.E."/>
            <person name="Oakeley E.J."/>
            <person name="Faust A.M.E."/>
            <person name="Altorfer M."/>
            <person name="Dessus-Babus S."/>
            <person name="Burckhardt D."/>
            <person name="Oertli M."/>
            <person name="Naumann U."/>
            <person name="Petersen F."/>
            <person name="Wong J."/>
        </authorList>
    </citation>
    <scope>NUCLEOTIDE SEQUENCE</scope>
    <source>
        <strain evidence="2">GSM-AAB239-AS_SAM_17_03QT</strain>
    </source>
</reference>
<accession>A0AAX6IBL6</accession>